<protein>
    <submittedName>
        <fullName evidence="4">Ral GTPase-activating protein subunit beta</fullName>
    </submittedName>
</protein>
<name>A0A146LGW4_LYGHE</name>
<sequence>MNLGIFNRVNLKEGEGGGMYSEWASLASIVRHETSDKESVLTKFPDSGKDVAMSIVKELASNIGLTQAPAPSNLATDRDVLWCMEVICYGLSLPLNEHDAIRDCVHIYCDWLTVLHPVPNVSVPKPLIDDPNLYARKMIGHLHNLFIPRKGEVWPFLYSDYGADTIRRQAVLCHRVLRTLQQAAQCSTVMSHETWEALLVFMLAINETLLAAPTIKDDVGDQLCERVLSVLFEVWLVACGKCFPSPPLWKTLREMAITWRHRGALISTWSRVCLALTHKLLGVMYPPTFPKHQYYDSDHWNVPNDLTDETIVQSWFRFLHTIGSPVDLSRPQIISQTPKFLQYAMVSDTDPSSHPSLHILPLNFLVAIKGISNLVDAFLGVMSEALVLPEEEHKKEIPTPPPHRRPAKSFSVSSVSQKGGMSKSALISLGRTMSSSTTSSAAPSVSSMTSISGSWEVSSASGQQPTLLRPKCNSLLHLFGEWLFEAAQVGTGLYHNPNLIREGSGRRSGSLGSAQDSLDLDTNSVANRYQAGRATALASLCRIFCSKKTGEQILPVYYARFYLVLMHGLKINEKREVEEPLISILMHCADILRLDLDGIQIMVPHILEALERVLPEKDLNIKINVNMSELRRASIHVLLSLLPLPLHFPNLTIKELIGGHGDKPLPTLGQLKTRITNLLINALQVESDPHNTHMLLGGLLVLVQETAGIEQQSQDKNSIQNSSYPSGHSASSPDSASSLFVKATYLVCHRLISSWKGDLCVSLAALELLCGLASSGVTDIDRVEWERGMKWVCDYIVYQCWRPPQAHSKDLHSSVVAAFTAVSTWIMARPDLLMNKHCLHNVLEVIELGISGSKSQGKRRDEPIKMKDDKELKPVSMRVRDAAEALLTIVLEHAGYFPTPCGAESVSSLVDENLLLQYSSVSSVEAFKYFVLHDNILIALLEDPLGNHQEPQPVVNVILRGGFGRHCWSFQLRQLPRHRSSTCRGRSQSGPGRPVSLMSGSTPHHVKHSFFPDNINRIPQCAAERSIPDLDGDTAEMNRLLYQQKNAEMAALAVTEAEAEDCPECQPPRLCGEFQTARLFLSHFGFLQKLDTGKPSVIPLNSKKDGFFRDLELLDKLEPRTGDTVHVFYVKAGQSHYQEILANVEHSSNVSVHFLQVLQSLGWAIKSPSSNGNSSEGDSGGSGSGGGCFSGHKRMLYWADAMSEVTFLVPTLQPLPRIRHQRSEKDDKAKRQLTTYPVFVVWLESLEDYHNFPLDEMITHTGCGQEGWHSQNCSIIFLHALQSGLFRVKLQPSTHRPSVATPLVDGIVVSRNKVGTFVRQTAVNLCRRKRLDNESYQPPHTRRRLKIQEFVAKYEVFCSRAELLTSLFSNDL</sequence>
<dbReference type="InterPro" id="IPR035974">
    <property type="entry name" value="Rap/Ran-GAP_sf"/>
</dbReference>
<reference evidence="4" key="1">
    <citation type="journal article" date="2016" name="Gigascience">
        <title>De novo construction of an expanded transcriptome assembly for the western tarnished plant bug, Lygus hesperus.</title>
        <authorList>
            <person name="Tassone E.E."/>
            <person name="Geib S.M."/>
            <person name="Hall B."/>
            <person name="Fabrick J.A."/>
            <person name="Brent C.S."/>
            <person name="Hull J.J."/>
        </authorList>
    </citation>
    <scope>NUCLEOTIDE SEQUENCE</scope>
</reference>
<dbReference type="Pfam" id="PF02145">
    <property type="entry name" value="Rap_GAP"/>
    <property type="match status" value="1"/>
</dbReference>
<dbReference type="InterPro" id="IPR046859">
    <property type="entry name" value="RGPA/RALGAPB_N"/>
</dbReference>
<organism evidence="4">
    <name type="scientific">Lygus hesperus</name>
    <name type="common">Western plant bug</name>
    <dbReference type="NCBI Taxonomy" id="30085"/>
    <lineage>
        <taxon>Eukaryota</taxon>
        <taxon>Metazoa</taxon>
        <taxon>Ecdysozoa</taxon>
        <taxon>Arthropoda</taxon>
        <taxon>Hexapoda</taxon>
        <taxon>Insecta</taxon>
        <taxon>Pterygota</taxon>
        <taxon>Neoptera</taxon>
        <taxon>Paraneoptera</taxon>
        <taxon>Hemiptera</taxon>
        <taxon>Heteroptera</taxon>
        <taxon>Panheteroptera</taxon>
        <taxon>Cimicomorpha</taxon>
        <taxon>Miridae</taxon>
        <taxon>Mirini</taxon>
        <taxon>Lygus</taxon>
    </lineage>
</organism>
<evidence type="ECO:0000256" key="1">
    <source>
        <dbReference type="ARBA" id="ARBA00022468"/>
    </source>
</evidence>
<dbReference type="InterPro" id="IPR000331">
    <property type="entry name" value="Rap/Ran_GAP_dom"/>
</dbReference>
<dbReference type="Gene3D" id="3.40.50.11210">
    <property type="entry name" value="Rap/Ran-GAP"/>
    <property type="match status" value="1"/>
</dbReference>
<dbReference type="InterPro" id="IPR039930">
    <property type="entry name" value="RALGAPB"/>
</dbReference>
<evidence type="ECO:0000313" key="4">
    <source>
        <dbReference type="EMBL" id="JAQ07351.1"/>
    </source>
</evidence>
<feature type="domain" description="Rap-GAP" evidence="3">
    <location>
        <begin position="1111"/>
        <end position="1351"/>
    </location>
</feature>
<dbReference type="PANTHER" id="PTHR21344">
    <property type="entry name" value="RAL GTPASE-ACTIVATING PROTEIN SUBUNIT BETA"/>
    <property type="match status" value="1"/>
</dbReference>
<gene>
    <name evidence="4" type="primary">RALGAPB_0</name>
    <name evidence="4" type="ORF">g.85054</name>
</gene>
<feature type="region of interest" description="Disordered" evidence="2">
    <location>
        <begin position="980"/>
        <end position="999"/>
    </location>
</feature>
<dbReference type="SUPFAM" id="SSF111347">
    <property type="entry name" value="Rap/Ran-GAP"/>
    <property type="match status" value="1"/>
</dbReference>
<evidence type="ECO:0000256" key="2">
    <source>
        <dbReference type="SAM" id="MobiDB-lite"/>
    </source>
</evidence>
<feature type="region of interest" description="Disordered" evidence="2">
    <location>
        <begin position="392"/>
        <end position="417"/>
    </location>
</feature>
<dbReference type="GO" id="GO:0005096">
    <property type="term" value="F:GTPase activator activity"/>
    <property type="evidence" value="ECO:0007669"/>
    <property type="project" value="UniProtKB-KW"/>
</dbReference>
<dbReference type="PROSITE" id="PS50085">
    <property type="entry name" value="RAPGAP"/>
    <property type="match status" value="1"/>
</dbReference>
<accession>A0A146LGW4</accession>
<keyword evidence="1" id="KW-0343">GTPase activation</keyword>
<dbReference type="Pfam" id="PF20412">
    <property type="entry name" value="RALGAPB_N"/>
    <property type="match status" value="1"/>
</dbReference>
<dbReference type="PANTHER" id="PTHR21344:SF1">
    <property type="entry name" value="RAL GTPASE-ACTIVATING PROTEIN SUBUNIT BETA"/>
    <property type="match status" value="1"/>
</dbReference>
<proteinExistence type="predicted"/>
<dbReference type="EMBL" id="GDHC01011278">
    <property type="protein sequence ID" value="JAQ07351.1"/>
    <property type="molecule type" value="Transcribed_RNA"/>
</dbReference>
<evidence type="ECO:0000259" key="3">
    <source>
        <dbReference type="PROSITE" id="PS50085"/>
    </source>
</evidence>
<dbReference type="GO" id="GO:0051056">
    <property type="term" value="P:regulation of small GTPase mediated signal transduction"/>
    <property type="evidence" value="ECO:0007669"/>
    <property type="project" value="InterPro"/>
</dbReference>